<name>A0ABT7P848_MYCIT</name>
<organism evidence="1 2">
    <name type="scientific">Mycobacterium intracellulare subsp. chimaera</name>
    <dbReference type="NCBI Taxonomy" id="222805"/>
    <lineage>
        <taxon>Bacteria</taxon>
        <taxon>Bacillati</taxon>
        <taxon>Actinomycetota</taxon>
        <taxon>Actinomycetes</taxon>
        <taxon>Mycobacteriales</taxon>
        <taxon>Mycobacteriaceae</taxon>
        <taxon>Mycobacterium</taxon>
        <taxon>Mycobacterium avium complex (MAC)</taxon>
    </lineage>
</organism>
<dbReference type="Proteomes" id="UP001529272">
    <property type="component" value="Unassembled WGS sequence"/>
</dbReference>
<gene>
    <name evidence="1" type="ORF">QRB35_25885</name>
</gene>
<keyword evidence="2" id="KW-1185">Reference proteome</keyword>
<evidence type="ECO:0000313" key="1">
    <source>
        <dbReference type="EMBL" id="MDM3929413.1"/>
    </source>
</evidence>
<dbReference type="EMBL" id="JASZZX010000036">
    <property type="protein sequence ID" value="MDM3929413.1"/>
    <property type="molecule type" value="Genomic_DNA"/>
</dbReference>
<evidence type="ECO:0000313" key="2">
    <source>
        <dbReference type="Proteomes" id="UP001529272"/>
    </source>
</evidence>
<protein>
    <submittedName>
        <fullName evidence="1">Uncharacterized protein</fullName>
    </submittedName>
</protein>
<reference evidence="2" key="1">
    <citation type="submission" date="2023-06" db="EMBL/GenBank/DDBJ databases">
        <title>Itaconate inhibition of nontuberculous mycobacteria.</title>
        <authorList>
            <person name="Spilker T."/>
        </authorList>
    </citation>
    <scope>NUCLEOTIDE SEQUENCE [LARGE SCALE GENOMIC DNA]</scope>
    <source>
        <strain evidence="2">FLAC1071</strain>
    </source>
</reference>
<dbReference type="RefSeq" id="WP_142383311.1">
    <property type="nucleotide sequence ID" value="NZ_CP084586.1"/>
</dbReference>
<comment type="caution">
    <text evidence="1">The sequence shown here is derived from an EMBL/GenBank/DDBJ whole genome shotgun (WGS) entry which is preliminary data.</text>
</comment>
<proteinExistence type="predicted"/>
<accession>A0ABT7P848</accession>
<reference evidence="1 2" key="2">
    <citation type="submission" date="2023-06" db="EMBL/GenBank/DDBJ databases">
        <title>Itaconate inhibition of nontuberculous mycobacteria.</title>
        <authorList>
            <person name="Breen P."/>
            <person name="Zimbric M."/>
            <person name="Caverly L."/>
        </authorList>
    </citation>
    <scope>NUCLEOTIDE SEQUENCE [LARGE SCALE GENOMIC DNA]</scope>
    <source>
        <strain evidence="1 2">FLAC1071</strain>
    </source>
</reference>
<sequence>MPLFFAADALCAAGRQVHTPPGGHRRRHTPQAEQFAHYADSIAPSSNLMVRGSALAGAGGFVAYNEITGLLRGVHALGSARVVATWDFQPDADNVLADLYDCAMRISARRALGAICPRVCHRWRNGGCAAGLLARIRAVQALIPAERRATG</sequence>